<feature type="compositionally biased region" description="Basic residues" evidence="1">
    <location>
        <begin position="273"/>
        <end position="290"/>
    </location>
</feature>
<feature type="region of interest" description="Disordered" evidence="1">
    <location>
        <begin position="158"/>
        <end position="294"/>
    </location>
</feature>
<feature type="compositionally biased region" description="Polar residues" evidence="1">
    <location>
        <begin position="27"/>
        <end position="43"/>
    </location>
</feature>
<feature type="compositionally biased region" description="Basic residues" evidence="1">
    <location>
        <begin position="196"/>
        <end position="206"/>
    </location>
</feature>
<sequence length="443" mass="48331">MQLPTTNSNTNEKITSDDIDGFEIVTQMVTEKSATPPTETGTLASEPRRSNKDGAPDTIIEAAMNLRIGSTELDNNDDPARPHHYGYDRHHTHFYGPRGFMGPSPGFMPPHPAIFLRGPPGLAFEEFFPPRFAFGCGFGKHHEHGKHGGKFAERINGAGHKHRHHRAYSPPSFEEFKGESGLDSHTKYMKDFFGPRGRHDHRHHRHASDDEVAAHQLTKKQVTTSESNSTSPSASDSETDSAATVSDGEGRHPKFYATHSFGMRRGLAFGGRGRGKAHHRGMKGMGHGKGRYMGPVGMDMRGISGMGFDREHPPPPPPFFPEFGMGSRHCPRGFGGRGGRGGKHGCSFVPMGGMRPDAFFGRGKGPKHMPMHGRHHCSPPPAPQFMSNEQGPHAPFLPHPSRFGRHHGHHGRRGFGGHFAESNYEMRGTSATAASLAPAAALA</sequence>
<proteinExistence type="predicted"/>
<feature type="compositionally biased region" description="Low complexity" evidence="1">
    <location>
        <begin position="222"/>
        <end position="247"/>
    </location>
</feature>
<dbReference type="Proteomes" id="UP000010091">
    <property type="component" value="Chromosome 4"/>
</dbReference>
<evidence type="ECO:0000313" key="3">
    <source>
        <dbReference type="Proteomes" id="UP000010091"/>
    </source>
</evidence>
<keyword evidence="3" id="KW-1185">Reference proteome</keyword>
<feature type="compositionally biased region" description="Polar residues" evidence="1">
    <location>
        <begin position="1"/>
        <end position="13"/>
    </location>
</feature>
<dbReference type="VEuPathDB" id="FungiDB:CNAG_05032"/>
<feature type="compositionally biased region" description="Basic and acidic residues" evidence="1">
    <location>
        <begin position="174"/>
        <end position="190"/>
    </location>
</feature>
<evidence type="ECO:0000256" key="1">
    <source>
        <dbReference type="SAM" id="MobiDB-lite"/>
    </source>
</evidence>
<organism evidence="2 3">
    <name type="scientific">Cryptococcus neoformans (strain H99 / ATCC 208821 / CBS 10515 / FGSC 9487)</name>
    <name type="common">Cryptococcus neoformans var. grubii serotype A</name>
    <dbReference type="NCBI Taxonomy" id="235443"/>
    <lineage>
        <taxon>Eukaryota</taxon>
        <taxon>Fungi</taxon>
        <taxon>Dikarya</taxon>
        <taxon>Basidiomycota</taxon>
        <taxon>Agaricomycotina</taxon>
        <taxon>Tremellomycetes</taxon>
        <taxon>Tremellales</taxon>
        <taxon>Cryptococcaceae</taxon>
        <taxon>Cryptococcus</taxon>
        <taxon>Cryptococcus neoformans species complex</taxon>
    </lineage>
</organism>
<dbReference type="HOGENOM" id="CLU_611128_0_0_1"/>
<dbReference type="EMBL" id="CP003823">
    <property type="protein sequence ID" value="AFR94297.1"/>
    <property type="molecule type" value="Genomic_DNA"/>
</dbReference>
<accession>J9VIM0</accession>
<name>J9VIM0_CRYN9</name>
<feature type="compositionally biased region" description="Basic and acidic residues" evidence="1">
    <location>
        <begin position="46"/>
        <end position="55"/>
    </location>
</feature>
<dbReference type="GeneID" id="23888388"/>
<protein>
    <submittedName>
        <fullName evidence="2">Uncharacterized protein</fullName>
    </submittedName>
</protein>
<reference evidence="2 3" key="1">
    <citation type="journal article" date="2014" name="PLoS Genet.">
        <title>Analysis of the genome and transcriptome of Cryptococcus neoformans var. grubii reveals complex RNA expression and microevolution leading to virulence attenuation.</title>
        <authorList>
            <person name="Janbon G."/>
            <person name="Ormerod K.L."/>
            <person name="Paulet D."/>
            <person name="Byrnes E.J.III."/>
            <person name="Yadav V."/>
            <person name="Chatterjee G."/>
            <person name="Mullapudi N."/>
            <person name="Hon C.C."/>
            <person name="Billmyre R.B."/>
            <person name="Brunel F."/>
            <person name="Bahn Y.S."/>
            <person name="Chen W."/>
            <person name="Chen Y."/>
            <person name="Chow E.W."/>
            <person name="Coppee J.Y."/>
            <person name="Floyd-Averette A."/>
            <person name="Gaillardin C."/>
            <person name="Gerik K.J."/>
            <person name="Goldberg J."/>
            <person name="Gonzalez-Hilarion S."/>
            <person name="Gujja S."/>
            <person name="Hamlin J.L."/>
            <person name="Hsueh Y.P."/>
            <person name="Ianiri G."/>
            <person name="Jones S."/>
            <person name="Kodira C.D."/>
            <person name="Kozubowski L."/>
            <person name="Lam W."/>
            <person name="Marra M."/>
            <person name="Mesner L.D."/>
            <person name="Mieczkowski P.A."/>
            <person name="Moyrand F."/>
            <person name="Nielsen K."/>
            <person name="Proux C."/>
            <person name="Rossignol T."/>
            <person name="Schein J.E."/>
            <person name="Sun S."/>
            <person name="Wollschlaeger C."/>
            <person name="Wood I.A."/>
            <person name="Zeng Q."/>
            <person name="Neuveglise C."/>
            <person name="Newlon C.S."/>
            <person name="Perfect J.R."/>
            <person name="Lodge J.K."/>
            <person name="Idnurm A."/>
            <person name="Stajich J.E."/>
            <person name="Kronstad J.W."/>
            <person name="Sanyal K."/>
            <person name="Heitman J."/>
            <person name="Fraser J.A."/>
            <person name="Cuomo C.A."/>
            <person name="Dietrich F.S."/>
        </authorList>
    </citation>
    <scope>NUCLEOTIDE SEQUENCE [LARGE SCALE GENOMIC DNA]</scope>
    <source>
        <strain evidence="3">H99 / ATCC 208821 / CBS 10515 / FGSC 9487</strain>
    </source>
</reference>
<dbReference type="KEGG" id="cng:CNAG_05032"/>
<evidence type="ECO:0000313" key="2">
    <source>
        <dbReference type="EMBL" id="AFR94297.1"/>
    </source>
</evidence>
<dbReference type="RefSeq" id="XP_012048674.1">
    <property type="nucleotide sequence ID" value="XM_012193284.1"/>
</dbReference>
<gene>
    <name evidence="2" type="ORF">CNAG_05032</name>
</gene>
<dbReference type="AlphaFoldDB" id="J9VIM0"/>
<dbReference type="OrthoDB" id="2576019at2759"/>
<feature type="region of interest" description="Disordered" evidence="1">
    <location>
        <begin position="1"/>
        <end position="55"/>
    </location>
</feature>